<dbReference type="STRING" id="862908.BMS_3051"/>
<dbReference type="PATRIC" id="fig|862908.3.peg.2919"/>
<feature type="binding site" evidence="13">
    <location>
        <position position="165"/>
    </location>
    <ligand>
        <name>iminosuccinate</name>
        <dbReference type="ChEBI" id="CHEBI:77875"/>
    </ligand>
</feature>
<dbReference type="KEGG" id="bmx:BMS_3051"/>
<feature type="binding site" evidence="13">
    <location>
        <position position="234"/>
    </location>
    <ligand>
        <name>[4Fe-4S] cluster</name>
        <dbReference type="ChEBI" id="CHEBI:49883"/>
    </ligand>
</feature>
<evidence type="ECO:0000256" key="4">
    <source>
        <dbReference type="ARBA" id="ARBA00022485"/>
    </source>
</evidence>
<comment type="function">
    <text evidence="1 13">Catalyzes the condensation of iminoaspartate with dihydroxyacetone phosphate to form quinolinate.</text>
</comment>
<keyword evidence="15" id="KW-1185">Reference proteome</keyword>
<evidence type="ECO:0000313" key="14">
    <source>
        <dbReference type="EMBL" id="CBW27812.1"/>
    </source>
</evidence>
<feature type="binding site" evidence="13">
    <location>
        <begin position="260"/>
        <end position="262"/>
    </location>
    <ligand>
        <name>iminosuccinate</name>
        <dbReference type="ChEBI" id="CHEBI:77875"/>
    </ligand>
</feature>
<evidence type="ECO:0000256" key="11">
    <source>
        <dbReference type="ARBA" id="ARBA00050125"/>
    </source>
</evidence>
<comment type="catalytic activity">
    <reaction evidence="11">
        <text>iminosuccinate + dihydroxyacetone phosphate = quinolinate + phosphate + 2 H2O + H(+)</text>
        <dbReference type="Rhea" id="RHEA:25888"/>
        <dbReference type="ChEBI" id="CHEBI:15377"/>
        <dbReference type="ChEBI" id="CHEBI:15378"/>
        <dbReference type="ChEBI" id="CHEBI:29959"/>
        <dbReference type="ChEBI" id="CHEBI:43474"/>
        <dbReference type="ChEBI" id="CHEBI:57642"/>
        <dbReference type="ChEBI" id="CHEBI:77875"/>
        <dbReference type="EC" id="2.5.1.72"/>
    </reaction>
    <physiologicalReaction direction="left-to-right" evidence="11">
        <dbReference type="Rhea" id="RHEA:25889"/>
    </physiologicalReaction>
</comment>
<dbReference type="EMBL" id="FQ312005">
    <property type="protein sequence ID" value="CBW27812.1"/>
    <property type="molecule type" value="Genomic_DNA"/>
</dbReference>
<dbReference type="AlphaFoldDB" id="E1WZC4"/>
<sequence>MDKKMLNLFEEDKKDHLPLISEEELSDEEVLVELKKIKEELKDKVVVLGHHYQQDDVIQFADVTGDSLKLAQDAEKLDKPYIVFCGVHFMAETADMLTSDNQKVILPDLRAGCSMADMANREQIDKAWEFMKSSTEEKIVPITYINCSAALKAFVGENDGSICTSSNARTIIEWAFKEGQKLLFFPDQHLGRNTCAEMGIGLDEMVIYNPNMYNGGLTAEQIAKAKVILWYGYCSVHQGFTAAQVENIKKERPQTTVIVHPECSHDVVKAAHDNGSTAYIINKIKDAPAGSSFAVGTEINLVNRLAQNFPDKEIISLSPYQCLCTTMYRVRPRWLLASFRAIKEDKPINVIQVDKKTTELSLKALSKMLELS</sequence>
<comment type="cofactor">
    <cofactor evidence="13">
        <name>[4Fe-4S] cluster</name>
        <dbReference type="ChEBI" id="CHEBI:49883"/>
    </cofactor>
    <text evidence="13">Binds 1 [4Fe-4S] cluster per subunit.</text>
</comment>
<accession>E1WZC4</accession>
<protein>
    <recommendedName>
        <fullName evidence="12 13">Quinolinate synthase</fullName>
        <ecNumber evidence="3 13">2.5.1.72</ecNumber>
    </recommendedName>
</protein>
<reference evidence="15" key="1">
    <citation type="journal article" date="2013" name="ISME J.">
        <title>A small predatory core genome in the divergent marine Bacteriovorax marinus SJ and the terrestrial Bdellovibrio bacteriovorus.</title>
        <authorList>
            <person name="Crossman L.C."/>
            <person name="Chen H."/>
            <person name="Cerdeno-Tarraga A.M."/>
            <person name="Brooks K."/>
            <person name="Quail M.A."/>
            <person name="Pineiro S.A."/>
            <person name="Hobley L."/>
            <person name="Sockett R.E."/>
            <person name="Bentley S.D."/>
            <person name="Parkhill J."/>
            <person name="Williams H.N."/>
            <person name="Stine O.C."/>
        </authorList>
    </citation>
    <scope>NUCLEOTIDE SEQUENCE [LARGE SCALE GENOMIC DNA]</scope>
    <source>
        <strain evidence="15">ATCC BAA-682 / DSM 15412 / SJ</strain>
    </source>
</reference>
<dbReference type="Gene3D" id="3.40.50.10800">
    <property type="entry name" value="NadA-like"/>
    <property type="match status" value="3"/>
</dbReference>
<dbReference type="HOGENOM" id="CLU_047382_2_0_7"/>
<dbReference type="SUPFAM" id="SSF142754">
    <property type="entry name" value="NadA-like"/>
    <property type="match status" value="1"/>
</dbReference>
<comment type="similarity">
    <text evidence="13">Belongs to the quinolinate synthase family. Type 3 subfamily.</text>
</comment>
<feature type="binding site" evidence="13">
    <location>
        <position position="113"/>
    </location>
    <ligand>
        <name>[4Fe-4S] cluster</name>
        <dbReference type="ChEBI" id="CHEBI:49883"/>
    </ligand>
</feature>
<dbReference type="NCBIfam" id="NF006883">
    <property type="entry name" value="PRK09375.2-4"/>
    <property type="match status" value="1"/>
</dbReference>
<dbReference type="Proteomes" id="UP000008963">
    <property type="component" value="Chromosome"/>
</dbReference>
<evidence type="ECO:0000256" key="13">
    <source>
        <dbReference type="HAMAP-Rule" id="MF_00569"/>
    </source>
</evidence>
<dbReference type="EC" id="2.5.1.72" evidence="3 13"/>
<dbReference type="InterPro" id="IPR023515">
    <property type="entry name" value="Quinolinate_synth_A_type3"/>
</dbReference>
<evidence type="ECO:0000256" key="9">
    <source>
        <dbReference type="ARBA" id="ARBA00023004"/>
    </source>
</evidence>
<dbReference type="UniPathway" id="UPA00253">
    <property type="reaction ID" value="UER00327"/>
</dbReference>
<dbReference type="GO" id="GO:0005829">
    <property type="term" value="C:cytosol"/>
    <property type="evidence" value="ECO:0007669"/>
    <property type="project" value="TreeGrafter"/>
</dbReference>
<evidence type="ECO:0000256" key="8">
    <source>
        <dbReference type="ARBA" id="ARBA00022723"/>
    </source>
</evidence>
<dbReference type="GO" id="GO:0008987">
    <property type="term" value="F:quinolinate synthetase A activity"/>
    <property type="evidence" value="ECO:0007669"/>
    <property type="project" value="UniProtKB-UniRule"/>
</dbReference>
<comment type="pathway">
    <text evidence="2 13">Cofactor biosynthesis; NAD(+) biosynthesis; quinolinate from iminoaspartate: step 1/1.</text>
</comment>
<evidence type="ECO:0000256" key="10">
    <source>
        <dbReference type="ARBA" id="ARBA00023014"/>
    </source>
</evidence>
<feature type="binding site" evidence="13">
    <location>
        <position position="277"/>
    </location>
    <ligand>
        <name>iminosuccinate</name>
        <dbReference type="ChEBI" id="CHEBI:77875"/>
    </ligand>
</feature>
<keyword evidence="4 13" id="KW-0004">4Fe-4S</keyword>
<dbReference type="eggNOG" id="COG0379">
    <property type="taxonomic scope" value="Bacteria"/>
</dbReference>
<evidence type="ECO:0000256" key="5">
    <source>
        <dbReference type="ARBA" id="ARBA00022490"/>
    </source>
</evidence>
<organism evidence="14 15">
    <name type="scientific">Halobacteriovorax marinus (strain ATCC BAA-682 / DSM 15412 / SJ)</name>
    <name type="common">Bacteriovorax marinus</name>
    <dbReference type="NCBI Taxonomy" id="862908"/>
    <lineage>
        <taxon>Bacteria</taxon>
        <taxon>Pseudomonadati</taxon>
        <taxon>Bdellovibrionota</taxon>
        <taxon>Bacteriovoracia</taxon>
        <taxon>Bacteriovoracales</taxon>
        <taxon>Halobacteriovoraceae</taxon>
        <taxon>Halobacteriovorax</taxon>
    </lineage>
</organism>
<dbReference type="Pfam" id="PF02445">
    <property type="entry name" value="NadA"/>
    <property type="match status" value="1"/>
</dbReference>
<keyword evidence="8 13" id="KW-0479">Metal-binding</keyword>
<evidence type="ECO:0000256" key="1">
    <source>
        <dbReference type="ARBA" id="ARBA00003791"/>
    </source>
</evidence>
<evidence type="ECO:0000256" key="2">
    <source>
        <dbReference type="ARBA" id="ARBA00005065"/>
    </source>
</evidence>
<feature type="binding site" evidence="13">
    <location>
        <position position="67"/>
    </location>
    <ligand>
        <name>iminosuccinate</name>
        <dbReference type="ChEBI" id="CHEBI:77875"/>
    </ligand>
</feature>
<proteinExistence type="inferred from homology"/>
<gene>
    <name evidence="13 14" type="primary">nadA</name>
    <name evidence="14" type="ordered locus">BMS_3051</name>
</gene>
<dbReference type="GO" id="GO:0034628">
    <property type="term" value="P:'de novo' NAD+ biosynthetic process from L-aspartate"/>
    <property type="evidence" value="ECO:0007669"/>
    <property type="project" value="TreeGrafter"/>
</dbReference>
<evidence type="ECO:0000256" key="12">
    <source>
        <dbReference type="ARBA" id="ARBA00073059"/>
    </source>
</evidence>
<dbReference type="PANTHER" id="PTHR30573">
    <property type="entry name" value="QUINOLINATE SYNTHETASE A"/>
    <property type="match status" value="1"/>
</dbReference>
<evidence type="ECO:0000313" key="15">
    <source>
        <dbReference type="Proteomes" id="UP000008963"/>
    </source>
</evidence>
<dbReference type="HAMAP" id="MF_00569">
    <property type="entry name" value="NadA_type3"/>
    <property type="match status" value="1"/>
</dbReference>
<dbReference type="NCBIfam" id="TIGR00550">
    <property type="entry name" value="nadA"/>
    <property type="match status" value="1"/>
</dbReference>
<dbReference type="GO" id="GO:0051539">
    <property type="term" value="F:4 iron, 4 sulfur cluster binding"/>
    <property type="evidence" value="ECO:0007669"/>
    <property type="project" value="UniProtKB-KW"/>
</dbReference>
<dbReference type="InterPro" id="IPR003473">
    <property type="entry name" value="NadA"/>
</dbReference>
<keyword evidence="6 13" id="KW-0662">Pyridine nucleotide biosynthesis</keyword>
<keyword evidence="7 13" id="KW-0808">Transferase</keyword>
<dbReference type="PANTHER" id="PTHR30573:SF0">
    <property type="entry name" value="QUINOLINATE SYNTHASE, CHLOROPLASTIC"/>
    <property type="match status" value="1"/>
</dbReference>
<feature type="binding site" evidence="13">
    <location>
        <position position="324"/>
    </location>
    <ligand>
        <name>[4Fe-4S] cluster</name>
        <dbReference type="ChEBI" id="CHEBI:49883"/>
    </ligand>
</feature>
<feature type="binding site" evidence="13">
    <location>
        <position position="50"/>
    </location>
    <ligand>
        <name>iminosuccinate</name>
        <dbReference type="ChEBI" id="CHEBI:77875"/>
    </ligand>
</feature>
<evidence type="ECO:0000256" key="7">
    <source>
        <dbReference type="ARBA" id="ARBA00022679"/>
    </source>
</evidence>
<keyword evidence="10 13" id="KW-0411">Iron-sulfur</keyword>
<keyword evidence="5 13" id="KW-0963">Cytoplasm</keyword>
<keyword evidence="9 13" id="KW-0408">Iron</keyword>
<comment type="subcellular location">
    <subcellularLocation>
        <location evidence="13">Cytoplasm</location>
    </subcellularLocation>
</comment>
<evidence type="ECO:0000256" key="6">
    <source>
        <dbReference type="ARBA" id="ARBA00022642"/>
    </source>
</evidence>
<dbReference type="FunFam" id="3.40.50.10800:FF:000001">
    <property type="entry name" value="Quinolinate synthase A"/>
    <property type="match status" value="1"/>
</dbReference>
<dbReference type="InterPro" id="IPR036094">
    <property type="entry name" value="NadA_sf"/>
</dbReference>
<evidence type="ECO:0000256" key="3">
    <source>
        <dbReference type="ARBA" id="ARBA00012669"/>
    </source>
</evidence>
<dbReference type="GO" id="GO:0046872">
    <property type="term" value="F:metal ion binding"/>
    <property type="evidence" value="ECO:0007669"/>
    <property type="project" value="UniProtKB-KW"/>
</dbReference>
<name>E1WZC4_HALMS</name>
<feature type="binding site" evidence="13">
    <location>
        <begin position="144"/>
        <end position="146"/>
    </location>
    <ligand>
        <name>iminosuccinate</name>
        <dbReference type="ChEBI" id="CHEBI:77875"/>
    </ligand>
</feature>